<evidence type="ECO:0000256" key="1">
    <source>
        <dbReference type="ARBA" id="ARBA00009861"/>
    </source>
</evidence>
<dbReference type="EMBL" id="JACXVP010000010">
    <property type="protein sequence ID" value="KAG5582279.1"/>
    <property type="molecule type" value="Genomic_DNA"/>
</dbReference>
<organism evidence="4 5">
    <name type="scientific">Solanum commersonii</name>
    <name type="common">Commerson's wild potato</name>
    <name type="synonym">Commerson's nightshade</name>
    <dbReference type="NCBI Taxonomy" id="4109"/>
    <lineage>
        <taxon>Eukaryota</taxon>
        <taxon>Viridiplantae</taxon>
        <taxon>Streptophyta</taxon>
        <taxon>Embryophyta</taxon>
        <taxon>Tracheophyta</taxon>
        <taxon>Spermatophyta</taxon>
        <taxon>Magnoliopsida</taxon>
        <taxon>eudicotyledons</taxon>
        <taxon>Gunneridae</taxon>
        <taxon>Pentapetalae</taxon>
        <taxon>asterids</taxon>
        <taxon>lamiids</taxon>
        <taxon>Solanales</taxon>
        <taxon>Solanaceae</taxon>
        <taxon>Solanoideae</taxon>
        <taxon>Solaneae</taxon>
        <taxon>Solanum</taxon>
    </lineage>
</organism>
<proteinExistence type="inferred from homology"/>
<dbReference type="PANTHER" id="PTHR31623:SF23">
    <property type="entry name" value="ACETYL-COA-BENZYLALCOHOL ACETYLTRANSFERASE-LIKE"/>
    <property type="match status" value="1"/>
</dbReference>
<reference evidence="4 5" key="1">
    <citation type="submission" date="2020-09" db="EMBL/GenBank/DDBJ databases">
        <title>De no assembly of potato wild relative species, Solanum commersonii.</title>
        <authorList>
            <person name="Cho K."/>
        </authorList>
    </citation>
    <scope>NUCLEOTIDE SEQUENCE [LARGE SCALE GENOMIC DNA]</scope>
    <source>
        <strain evidence="4">LZ3.2</strain>
        <tissue evidence="4">Leaf</tissue>
    </source>
</reference>
<gene>
    <name evidence="4" type="ORF">H5410_052906</name>
</gene>
<protein>
    <submittedName>
        <fullName evidence="4">Uncharacterized protein</fullName>
    </submittedName>
</protein>
<evidence type="ECO:0000313" key="4">
    <source>
        <dbReference type="EMBL" id="KAG5582279.1"/>
    </source>
</evidence>
<keyword evidence="2" id="KW-0808">Transferase</keyword>
<dbReference type="GO" id="GO:0016746">
    <property type="term" value="F:acyltransferase activity"/>
    <property type="evidence" value="ECO:0007669"/>
    <property type="project" value="UniProtKB-KW"/>
</dbReference>
<name>A0A9J5X3H8_SOLCO</name>
<dbReference type="Proteomes" id="UP000824120">
    <property type="component" value="Chromosome 10"/>
</dbReference>
<dbReference type="AlphaFoldDB" id="A0A9J5X3H8"/>
<evidence type="ECO:0000256" key="2">
    <source>
        <dbReference type="ARBA" id="ARBA00022679"/>
    </source>
</evidence>
<keyword evidence="3" id="KW-0012">Acyltransferase</keyword>
<dbReference type="Gene3D" id="3.30.559.10">
    <property type="entry name" value="Chloramphenicol acetyltransferase-like domain"/>
    <property type="match status" value="1"/>
</dbReference>
<evidence type="ECO:0000313" key="5">
    <source>
        <dbReference type="Proteomes" id="UP000824120"/>
    </source>
</evidence>
<dbReference type="PANTHER" id="PTHR31623">
    <property type="entry name" value="F21J9.9"/>
    <property type="match status" value="1"/>
</dbReference>
<dbReference type="InterPro" id="IPR023213">
    <property type="entry name" value="CAT-like_dom_sf"/>
</dbReference>
<comment type="caution">
    <text evidence="4">The sequence shown here is derived from an EMBL/GenBank/DDBJ whole genome shotgun (WGS) entry which is preliminary data.</text>
</comment>
<dbReference type="OrthoDB" id="10509253at2759"/>
<comment type="similarity">
    <text evidence="1">Belongs to the plant acyltransferase family.</text>
</comment>
<sequence length="129" mass="15259">MPFVRFYPKNNSQITTNTMVQHLEESLSRILTHVYPATGRFHENKSSIIYQYQSVTLIKAKVNRRMYNEFLQQAHNNLDFVMEFWPCDIKNVNATNLFMTPIISNHVQKTHKTILTNTKLPPKLQIIFF</sequence>
<evidence type="ECO:0000256" key="3">
    <source>
        <dbReference type="ARBA" id="ARBA00023315"/>
    </source>
</evidence>
<accession>A0A9J5X3H8</accession>
<keyword evidence="5" id="KW-1185">Reference proteome</keyword>